<dbReference type="Proteomes" id="UP000436911">
    <property type="component" value="Unassembled WGS sequence"/>
</dbReference>
<accession>A0A7J4X326</accession>
<comment type="caution">
    <text evidence="2">The sequence shown here is derived from an EMBL/GenBank/DDBJ whole genome shotgun (WGS) entry which is preliminary data.</text>
</comment>
<evidence type="ECO:0000313" key="2">
    <source>
        <dbReference type="EMBL" id="KAA3526121.1"/>
    </source>
</evidence>
<organism evidence="2 3">
    <name type="scientific">Agrobacterium vitis</name>
    <name type="common">Rhizobium vitis</name>
    <dbReference type="NCBI Taxonomy" id="373"/>
    <lineage>
        <taxon>Bacteria</taxon>
        <taxon>Pseudomonadati</taxon>
        <taxon>Pseudomonadota</taxon>
        <taxon>Alphaproteobacteria</taxon>
        <taxon>Hyphomicrobiales</taxon>
        <taxon>Rhizobiaceae</taxon>
        <taxon>Rhizobium/Agrobacterium group</taxon>
        <taxon>Agrobacterium</taxon>
    </lineage>
</organism>
<dbReference type="EMBL" id="QUSG01000008">
    <property type="protein sequence ID" value="KAA3526121.1"/>
    <property type="molecule type" value="Genomic_DNA"/>
</dbReference>
<feature type="compositionally biased region" description="Low complexity" evidence="1">
    <location>
        <begin position="57"/>
        <end position="72"/>
    </location>
</feature>
<dbReference type="RefSeq" id="WP_149916858.1">
    <property type="nucleotide sequence ID" value="NZ_QUSG01000008.1"/>
</dbReference>
<sequence length="317" mass="33145">MKHLLRGMPQIFFDADGAGSGGGDASATGAAATPSAGSSSSQNAADATPGAPPSPPGAAEGAAADGSTAAAPSIYRPEGLPDHMLGANDQQTIDNMKKALDGYRTRDADAKIPDDPKAYSEFSGEVPENIKVHLDTLKQDDLFKRVSDKALEHKISVPAFQAMVQSFLSVSAEMNLLEPPIDVVAERQALVPENAKHLPEAQQKIAVEKRINENFAYVDQMVAMGKDKGGLSKDTGDFAKAMLGDSARGHEFIEFLRSQGAGGHKGPAMGLPGAGGGNDARAELSRRSALPENTPGSPKFDKASHDALQADYQRLIG</sequence>
<feature type="region of interest" description="Disordered" evidence="1">
    <location>
        <begin position="16"/>
        <end position="87"/>
    </location>
</feature>
<evidence type="ECO:0000313" key="3">
    <source>
        <dbReference type="Proteomes" id="UP000436911"/>
    </source>
</evidence>
<proteinExistence type="predicted"/>
<protein>
    <submittedName>
        <fullName evidence="2">Uncharacterized protein</fullName>
    </submittedName>
</protein>
<reference evidence="2 3" key="1">
    <citation type="submission" date="2018-08" db="EMBL/GenBank/DDBJ databases">
        <title>Genome sequencing of Agrobacterium vitis strain ICMP 10754.</title>
        <authorList>
            <person name="Visnovsky S.B."/>
            <person name="Pitman A.R."/>
        </authorList>
    </citation>
    <scope>NUCLEOTIDE SEQUENCE [LARGE SCALE GENOMIC DNA]</scope>
    <source>
        <strain evidence="2 3">ICMP 10754</strain>
    </source>
</reference>
<dbReference type="AlphaFoldDB" id="A0A7J4X326"/>
<name>A0A7J4X326_AGRVI</name>
<feature type="region of interest" description="Disordered" evidence="1">
    <location>
        <begin position="259"/>
        <end position="305"/>
    </location>
</feature>
<gene>
    <name evidence="2" type="ORF">DXT89_16485</name>
</gene>
<feature type="compositionally biased region" description="Low complexity" evidence="1">
    <location>
        <begin position="25"/>
        <end position="49"/>
    </location>
</feature>
<evidence type="ECO:0000256" key="1">
    <source>
        <dbReference type="SAM" id="MobiDB-lite"/>
    </source>
</evidence>